<gene>
    <name evidence="5" type="ORF">RDB_LOCUS92570</name>
</gene>
<dbReference type="PROSITE" id="PS50082">
    <property type="entry name" value="WD_REPEATS_2"/>
    <property type="match status" value="6"/>
</dbReference>
<name>A0A8H3E346_9AGAM</name>
<dbReference type="SMART" id="SM00320">
    <property type="entry name" value="WD40"/>
    <property type="match status" value="7"/>
</dbReference>
<dbReference type="Pfam" id="PF07714">
    <property type="entry name" value="PK_Tyr_Ser-Thr"/>
    <property type="match status" value="1"/>
</dbReference>
<dbReference type="Proteomes" id="UP000663827">
    <property type="component" value="Unassembled WGS sequence"/>
</dbReference>
<dbReference type="InterPro" id="IPR001245">
    <property type="entry name" value="Ser-Thr/Tyr_kinase_cat_dom"/>
</dbReference>
<dbReference type="InterPro" id="IPR019775">
    <property type="entry name" value="WD40_repeat_CS"/>
</dbReference>
<dbReference type="SUPFAM" id="SSF50978">
    <property type="entry name" value="WD40 repeat-like"/>
    <property type="match status" value="1"/>
</dbReference>
<dbReference type="Gene3D" id="2.130.10.10">
    <property type="entry name" value="YVTN repeat-like/Quinoprotein amine dehydrogenase"/>
    <property type="match status" value="3"/>
</dbReference>
<feature type="repeat" description="WD" evidence="3">
    <location>
        <begin position="138"/>
        <end position="179"/>
    </location>
</feature>
<dbReference type="SUPFAM" id="SSF56112">
    <property type="entry name" value="Protein kinase-like (PK-like)"/>
    <property type="match status" value="1"/>
</dbReference>
<dbReference type="InterPro" id="IPR000719">
    <property type="entry name" value="Prot_kinase_dom"/>
</dbReference>
<dbReference type="PANTHER" id="PTHR19848:SF8">
    <property type="entry name" value="F-BOX AND WD REPEAT DOMAIN CONTAINING 7"/>
    <property type="match status" value="1"/>
</dbReference>
<dbReference type="InterPro" id="IPR001680">
    <property type="entry name" value="WD40_rpt"/>
</dbReference>
<evidence type="ECO:0000256" key="1">
    <source>
        <dbReference type="ARBA" id="ARBA00022574"/>
    </source>
</evidence>
<reference evidence="5" key="1">
    <citation type="submission" date="2021-01" db="EMBL/GenBank/DDBJ databases">
        <authorList>
            <person name="Kaushik A."/>
        </authorList>
    </citation>
    <scope>NUCLEOTIDE SEQUENCE</scope>
    <source>
        <strain evidence="5">AG5</strain>
    </source>
</reference>
<feature type="repeat" description="WD" evidence="3">
    <location>
        <begin position="181"/>
        <end position="222"/>
    </location>
</feature>
<feature type="domain" description="Protein kinase" evidence="4">
    <location>
        <begin position="344"/>
        <end position="610"/>
    </location>
</feature>
<dbReference type="InterPro" id="IPR015943">
    <property type="entry name" value="WD40/YVTN_repeat-like_dom_sf"/>
</dbReference>
<dbReference type="PROSITE" id="PS50294">
    <property type="entry name" value="WD_REPEATS_REGION"/>
    <property type="match status" value="5"/>
</dbReference>
<feature type="repeat" description="WD" evidence="3">
    <location>
        <begin position="4"/>
        <end position="45"/>
    </location>
</feature>
<dbReference type="PROSITE" id="PS50011">
    <property type="entry name" value="PROTEIN_KINASE_DOM"/>
    <property type="match status" value="1"/>
</dbReference>
<keyword evidence="1 3" id="KW-0853">WD repeat</keyword>
<protein>
    <recommendedName>
        <fullName evidence="4">Protein kinase domain-containing protein</fullName>
    </recommendedName>
</protein>
<evidence type="ECO:0000259" key="4">
    <source>
        <dbReference type="PROSITE" id="PS50011"/>
    </source>
</evidence>
<dbReference type="InterPro" id="IPR036322">
    <property type="entry name" value="WD40_repeat_dom_sf"/>
</dbReference>
<comment type="caution">
    <text evidence="5">The sequence shown here is derived from an EMBL/GenBank/DDBJ whole genome shotgun (WGS) entry which is preliminary data.</text>
</comment>
<accession>A0A8H3E346</accession>
<feature type="repeat" description="WD" evidence="3">
    <location>
        <begin position="224"/>
        <end position="265"/>
    </location>
</feature>
<dbReference type="GO" id="GO:0005524">
    <property type="term" value="F:ATP binding"/>
    <property type="evidence" value="ECO:0007669"/>
    <property type="project" value="InterPro"/>
</dbReference>
<dbReference type="InterPro" id="IPR011009">
    <property type="entry name" value="Kinase-like_dom_sf"/>
</dbReference>
<evidence type="ECO:0000313" key="5">
    <source>
        <dbReference type="EMBL" id="CAE7154799.1"/>
    </source>
</evidence>
<dbReference type="EMBL" id="CAJNJQ010001919">
    <property type="protein sequence ID" value="CAE7154799.1"/>
    <property type="molecule type" value="Genomic_DNA"/>
</dbReference>
<dbReference type="PRINTS" id="PR00320">
    <property type="entry name" value="GPROTEINBRPT"/>
</dbReference>
<proteinExistence type="predicted"/>
<evidence type="ECO:0000313" key="6">
    <source>
        <dbReference type="Proteomes" id="UP000663827"/>
    </source>
</evidence>
<evidence type="ECO:0000256" key="2">
    <source>
        <dbReference type="ARBA" id="ARBA00022737"/>
    </source>
</evidence>
<dbReference type="InterPro" id="IPR020472">
    <property type="entry name" value="WD40_PAC1"/>
</dbReference>
<dbReference type="GO" id="GO:0004672">
    <property type="term" value="F:protein kinase activity"/>
    <property type="evidence" value="ECO:0007669"/>
    <property type="project" value="InterPro"/>
</dbReference>
<feature type="repeat" description="WD" evidence="3">
    <location>
        <begin position="47"/>
        <end position="88"/>
    </location>
</feature>
<dbReference type="PANTHER" id="PTHR19848">
    <property type="entry name" value="WD40 REPEAT PROTEIN"/>
    <property type="match status" value="1"/>
</dbReference>
<dbReference type="Gene3D" id="1.10.510.10">
    <property type="entry name" value="Transferase(Phosphotransferase) domain 1"/>
    <property type="match status" value="1"/>
</dbReference>
<dbReference type="PRINTS" id="PR00109">
    <property type="entry name" value="TYRKINASE"/>
</dbReference>
<organism evidence="5 6">
    <name type="scientific">Rhizoctonia solani</name>
    <dbReference type="NCBI Taxonomy" id="456999"/>
    <lineage>
        <taxon>Eukaryota</taxon>
        <taxon>Fungi</taxon>
        <taxon>Dikarya</taxon>
        <taxon>Basidiomycota</taxon>
        <taxon>Agaricomycotina</taxon>
        <taxon>Agaricomycetes</taxon>
        <taxon>Cantharellales</taxon>
        <taxon>Ceratobasidiaceae</taxon>
        <taxon>Rhizoctonia</taxon>
    </lineage>
</organism>
<dbReference type="PROSITE" id="PS00678">
    <property type="entry name" value="WD_REPEATS_1"/>
    <property type="match status" value="5"/>
</dbReference>
<evidence type="ECO:0000256" key="3">
    <source>
        <dbReference type="PROSITE-ProRule" id="PRU00221"/>
    </source>
</evidence>
<sequence length="613" mass="67800">MIAHEGHTLPVNSVAFSPDGKSVASGSWDKTVWMWDAQSSSSIGEPLRGHSDWVHSVSYSPFGDLIASGSRDATIRLWDTNTGHQLGILQGNQSFPSVAFSPDAKLIASGSTYLSYDSTAYAVQLWDVQRMKAASRPFKGHTNDVWSVSFSSDSTRLVSGSSDQTIRVWDIERGVTIVGPFKGHTGWVRSTVFSPDDAQIVSCSDDRTIRLWDARNGDLIGEPYKGHTRWVQSVAFSPRGTYVASGGNDNTVRLWDTRTGRQVDQFQEHTDSVTSVAFSPCGQYVASGSWDCQVIIRKVLGDESYPDDDSASQMVTRHMSITQIFECLRRAGCVDLSSQMDSRQETAMIASGGGFGDIWKGELHSGAKVAIKAWRTNALEPCDYRTVKRAARELHLWSRMSHLNIHHLLGVILFRDQYLGMVSEWMDNGNLHQYLRKHPEADRHELCLDIASGLEHMHSRNTVHGDLKALNILISSRGIAMISDFDYSIISGVCSDLEFSVSSNNARPATMRWAAPELLSEEAQTKTTQTDVYALGMTMLEAFTGTFPFPDRTDISVIFAVVGGALPTRPAELGSDRKDDLMWQLLLGCWSRNASERPSAEQVVEALSTIRQT</sequence>
<dbReference type="AlphaFoldDB" id="A0A8H3E346"/>
<dbReference type="CDD" id="cd00200">
    <property type="entry name" value="WD40"/>
    <property type="match status" value="1"/>
</dbReference>
<dbReference type="SMART" id="SM00220">
    <property type="entry name" value="S_TKc"/>
    <property type="match status" value="1"/>
</dbReference>
<feature type="repeat" description="WD" evidence="3">
    <location>
        <begin position="266"/>
        <end position="296"/>
    </location>
</feature>
<keyword evidence="2" id="KW-0677">Repeat</keyword>
<dbReference type="Pfam" id="PF00400">
    <property type="entry name" value="WD40"/>
    <property type="match status" value="7"/>
</dbReference>